<evidence type="ECO:0000256" key="1">
    <source>
        <dbReference type="SAM" id="Coils"/>
    </source>
</evidence>
<evidence type="ECO:0000313" key="2">
    <source>
        <dbReference type="EMBL" id="GFX98622.1"/>
    </source>
</evidence>
<organism evidence="2 3">
    <name type="scientific">Trichonephila clavipes</name>
    <name type="common">Golden silk orbweaver</name>
    <name type="synonym">Nephila clavipes</name>
    <dbReference type="NCBI Taxonomy" id="2585209"/>
    <lineage>
        <taxon>Eukaryota</taxon>
        <taxon>Metazoa</taxon>
        <taxon>Ecdysozoa</taxon>
        <taxon>Arthropoda</taxon>
        <taxon>Chelicerata</taxon>
        <taxon>Arachnida</taxon>
        <taxon>Araneae</taxon>
        <taxon>Araneomorphae</taxon>
        <taxon>Entelegynae</taxon>
        <taxon>Araneoidea</taxon>
        <taxon>Nephilidae</taxon>
        <taxon>Trichonephila</taxon>
    </lineage>
</organism>
<dbReference type="Proteomes" id="UP000887159">
    <property type="component" value="Unassembled WGS sequence"/>
</dbReference>
<comment type="caution">
    <text evidence="2">The sequence shown here is derived from an EMBL/GenBank/DDBJ whole genome shotgun (WGS) entry which is preliminary data.</text>
</comment>
<gene>
    <name evidence="2" type="primary">NCL1_13163</name>
    <name evidence="2" type="ORF">TNCV_1502001</name>
</gene>
<name>A0A8X6S136_TRICX</name>
<reference evidence="2" key="1">
    <citation type="submission" date="2020-08" db="EMBL/GenBank/DDBJ databases">
        <title>Multicomponent nature underlies the extraordinary mechanical properties of spider dragline silk.</title>
        <authorList>
            <person name="Kono N."/>
            <person name="Nakamura H."/>
            <person name="Mori M."/>
            <person name="Yoshida Y."/>
            <person name="Ohtoshi R."/>
            <person name="Malay A.D."/>
            <person name="Moran D.A.P."/>
            <person name="Tomita M."/>
            <person name="Numata K."/>
            <person name="Arakawa K."/>
        </authorList>
    </citation>
    <scope>NUCLEOTIDE SEQUENCE</scope>
</reference>
<keyword evidence="1" id="KW-0175">Coiled coil</keyword>
<proteinExistence type="predicted"/>
<protein>
    <submittedName>
        <fullName evidence="2">Uncharacterized protein</fullName>
    </submittedName>
</protein>
<accession>A0A8X6S136</accession>
<sequence length="159" mass="18273">MVILNHGQVTRTIPELAPSSPTFHTPPTRGRLSDDRFNVHRYPLHDGSSAIKLEDKIERIQKQVEERIKEQVEERIEGVVENFSLISQRMEDLEKKLQAGENENKSKRVNVSAFSEPVLASPVPVTAFTGPEELLTYDGKMSWEVYKTQFPINICQWMH</sequence>
<dbReference type="EMBL" id="BMAU01021203">
    <property type="protein sequence ID" value="GFX98622.1"/>
    <property type="molecule type" value="Genomic_DNA"/>
</dbReference>
<dbReference type="Gene3D" id="3.90.20.10">
    <property type="match status" value="1"/>
</dbReference>
<evidence type="ECO:0000313" key="3">
    <source>
        <dbReference type="Proteomes" id="UP000887159"/>
    </source>
</evidence>
<dbReference type="AlphaFoldDB" id="A0A8X6S136"/>
<feature type="coiled-coil region" evidence="1">
    <location>
        <begin position="50"/>
        <end position="110"/>
    </location>
</feature>
<keyword evidence="3" id="KW-1185">Reference proteome</keyword>